<dbReference type="EMBL" id="MF038790">
    <property type="protein sequence ID" value="ASD52314.1"/>
    <property type="molecule type" value="Genomic_DNA"/>
</dbReference>
<organism evidence="1 2">
    <name type="scientific">Arthrobacter phage Niktson</name>
    <dbReference type="NCBI Taxonomy" id="2014347"/>
    <lineage>
        <taxon>Viruses</taxon>
        <taxon>Duplodnaviria</taxon>
        <taxon>Heunggongvirae</taxon>
        <taxon>Uroviricota</taxon>
        <taxon>Caudoviricetes</taxon>
        <taxon>Gordonvirus</taxon>
        <taxon>Gordonvirus niktson</taxon>
    </lineage>
</organism>
<sequence length="28" mass="3696">MINKLWTWFAQYRKKRQEWRNDPNNWSV</sequence>
<gene>
    <name evidence="1" type="ORF">NIKTSON_86</name>
</gene>
<dbReference type="Proteomes" id="UP000225325">
    <property type="component" value="Segment"/>
</dbReference>
<name>A0A218M5R8_9CAUD</name>
<accession>A0A218M5R8</accession>
<reference evidence="1 2" key="1">
    <citation type="submission" date="2017-05" db="EMBL/GenBank/DDBJ databases">
        <authorList>
            <person name="Hanf Z.R."/>
            <person name="Kautto E.A."/>
            <person name="Lee N.W."/>
            <person name="Nabb C."/>
            <person name="Nelson M."/>
            <person name="Smith O.J."/>
            <person name="Steiner S.B."/>
            <person name="Tyransky A."/>
            <person name="Ball S.L."/>
            <person name="Breitenberger C.A."/>
            <person name="Daniels C.J."/>
            <person name="Garlena R.A."/>
            <person name="Russell D.A."/>
            <person name="Pope W.H."/>
            <person name="Jacobs-Sera D."/>
            <person name="Hendrix R.W."/>
            <person name="Hatfull G.F."/>
        </authorList>
    </citation>
    <scope>NUCLEOTIDE SEQUENCE [LARGE SCALE GENOMIC DNA]</scope>
</reference>
<evidence type="ECO:0000313" key="2">
    <source>
        <dbReference type="Proteomes" id="UP000225325"/>
    </source>
</evidence>
<keyword evidence="2" id="KW-1185">Reference proteome</keyword>
<evidence type="ECO:0000313" key="1">
    <source>
        <dbReference type="EMBL" id="ASD52314.1"/>
    </source>
</evidence>
<protein>
    <submittedName>
        <fullName evidence="1">Uncharacterized protein</fullName>
    </submittedName>
</protein>
<proteinExistence type="predicted"/>